<feature type="domain" description="Dynein heavy chain ATP-binding dynein motor region" evidence="21">
    <location>
        <begin position="2956"/>
        <end position="3176"/>
    </location>
</feature>
<feature type="domain" description="Dynein heavy chain C-terminal" evidence="25">
    <location>
        <begin position="3720"/>
        <end position="4034"/>
    </location>
</feature>
<keyword evidence="5" id="KW-0677">Repeat</keyword>
<dbReference type="FunFam" id="1.20.140.100:FF:000004">
    <property type="entry name" value="Dynein axonemal heavy chain 6"/>
    <property type="match status" value="1"/>
</dbReference>
<evidence type="ECO:0000256" key="3">
    <source>
        <dbReference type="ARBA" id="ARBA00022490"/>
    </source>
</evidence>
<dbReference type="FunFam" id="1.20.58.1120:FF:000001">
    <property type="entry name" value="dynein heavy chain 2, axonemal"/>
    <property type="match status" value="1"/>
</dbReference>
<dbReference type="Pfam" id="PF03028">
    <property type="entry name" value="Dynein_heavy"/>
    <property type="match status" value="1"/>
</dbReference>
<dbReference type="Gene3D" id="1.20.920.30">
    <property type="match status" value="1"/>
</dbReference>
<evidence type="ECO:0000256" key="13">
    <source>
        <dbReference type="ARBA" id="ARBA00023273"/>
    </source>
</evidence>
<accession>A0A5E4NRL1</accession>
<evidence type="ECO:0000256" key="14">
    <source>
        <dbReference type="SAM" id="Coils"/>
    </source>
</evidence>
<evidence type="ECO:0000256" key="12">
    <source>
        <dbReference type="ARBA" id="ARBA00023212"/>
    </source>
</evidence>
<dbReference type="Gene3D" id="1.20.140.100">
    <property type="entry name" value="Dynein heavy chain, N-terminal domain 2"/>
    <property type="match status" value="1"/>
</dbReference>
<evidence type="ECO:0000256" key="5">
    <source>
        <dbReference type="ARBA" id="ARBA00022737"/>
    </source>
</evidence>
<dbReference type="InterPro" id="IPR024317">
    <property type="entry name" value="Dynein_heavy_chain_D4_dom"/>
</dbReference>
<dbReference type="InterPro" id="IPR024743">
    <property type="entry name" value="Dynein_HC_stalk"/>
</dbReference>
<dbReference type="InterPro" id="IPR041589">
    <property type="entry name" value="DNAH3_AAA_lid_1"/>
</dbReference>
<feature type="domain" description="Dynein heavy chain linker" evidence="17">
    <location>
        <begin position="788"/>
        <end position="1202"/>
    </location>
</feature>
<dbReference type="FunFam" id="3.40.50.300:FF:000362">
    <property type="entry name" value="Dynein, axonemal, heavy chain 6"/>
    <property type="match status" value="1"/>
</dbReference>
<evidence type="ECO:0000256" key="2">
    <source>
        <dbReference type="ARBA" id="ARBA00008887"/>
    </source>
</evidence>
<dbReference type="Gene3D" id="1.20.1270.280">
    <property type="match status" value="1"/>
</dbReference>
<dbReference type="GO" id="GO:0030286">
    <property type="term" value="C:dynein complex"/>
    <property type="evidence" value="ECO:0007669"/>
    <property type="project" value="UniProtKB-KW"/>
</dbReference>
<dbReference type="Pfam" id="PF12780">
    <property type="entry name" value="AAA_8"/>
    <property type="match status" value="1"/>
</dbReference>
<keyword evidence="10" id="KW-0969">Cilium</keyword>
<evidence type="ECO:0000259" key="20">
    <source>
        <dbReference type="Pfam" id="PF12780"/>
    </source>
</evidence>
<dbReference type="InterPro" id="IPR043157">
    <property type="entry name" value="Dynein_AAA1S"/>
</dbReference>
<dbReference type="Pfam" id="PF18199">
    <property type="entry name" value="Dynein_C"/>
    <property type="match status" value="1"/>
</dbReference>
<dbReference type="GO" id="GO:0005930">
    <property type="term" value="C:axoneme"/>
    <property type="evidence" value="ECO:0007669"/>
    <property type="project" value="UniProtKB-SubCell"/>
</dbReference>
<comment type="similarity">
    <text evidence="2">Belongs to the dynein heavy chain family.</text>
</comment>
<dbReference type="FunFam" id="3.20.180.20:FF:000001">
    <property type="entry name" value="Dynein axonemal heavy chain 5"/>
    <property type="match status" value="1"/>
</dbReference>
<dbReference type="OrthoDB" id="447173at2759"/>
<dbReference type="InterPro" id="IPR041658">
    <property type="entry name" value="AAA_lid_11"/>
</dbReference>
<evidence type="ECO:0000259" key="23">
    <source>
        <dbReference type="Pfam" id="PF17857"/>
    </source>
</evidence>
<keyword evidence="13" id="KW-0966">Cell projection</keyword>
<dbReference type="Gene3D" id="1.10.8.710">
    <property type="match status" value="1"/>
</dbReference>
<dbReference type="Pfam" id="PF12777">
    <property type="entry name" value="MT"/>
    <property type="match status" value="1"/>
</dbReference>
<dbReference type="Proteomes" id="UP000325440">
    <property type="component" value="Unassembled WGS sequence"/>
</dbReference>
<proteinExistence type="inferred from homology"/>
<dbReference type="InterPro" id="IPR043160">
    <property type="entry name" value="Dynein_C_barrel"/>
</dbReference>
<feature type="coiled-coil region" evidence="14">
    <location>
        <begin position="2809"/>
        <end position="2860"/>
    </location>
</feature>
<evidence type="ECO:0000256" key="4">
    <source>
        <dbReference type="ARBA" id="ARBA00022701"/>
    </source>
</evidence>
<dbReference type="InterPro" id="IPR041228">
    <property type="entry name" value="Dynein_C"/>
</dbReference>
<keyword evidence="4" id="KW-0493">Microtubule</keyword>
<evidence type="ECO:0000256" key="11">
    <source>
        <dbReference type="ARBA" id="ARBA00023175"/>
    </source>
</evidence>
<dbReference type="Pfam" id="PF18198">
    <property type="entry name" value="AAA_lid_11"/>
    <property type="match status" value="1"/>
</dbReference>
<evidence type="ECO:0000259" key="16">
    <source>
        <dbReference type="Pfam" id="PF03028"/>
    </source>
</evidence>
<sequence length="4039" mass="465404">MFSSKSSPGNNSKTDSNEQKKTKKVLDTKTLHTKYLQSVLYKKNETEPLAGYLDYIKTREGELNIGKEELTEPREDSIVLSKLISSELDESEIEEYSIQDEQLLIKDEPPEILNLDNTIEEFKKAKEYKFIYLSYAVSKTSKYFSPYSFVTKPFKNINKNCFFTLSNKGMISHFKNEERFTPFATFEDDYRCYQKLVQLSFFKNYLVQKCLHFWYKYISRNKFYLARDELKLIFFTDPLRSTSLEISDIIYQTAKVNIYDGSVTEEMNLEVFKEQQEKSTEEAIEVLKDLRQTIKVLTLKACLDSLEQSGFTVNDINFYIDPKSTQNNKERYRDTMYSMPFVEQRAKFKCCQRICRYVMWIDLLLQSHLHKIIQNQITIFKVDVSKHFKYIPSDDLLNDTDVQTMLESERSSDDPKLPLFTLEVFLTKTGIEFSSTREDFNSYISFLMENWKLNMITHIPPILNDSELNVFAQPIICGKENARICGNGPSLQFVFDIDDMYKSTADKILNYFNTNYDAVSKYVKHLEYVYVIYRDNENLDKETIENETDIMNFRKMLVKYKQQQSDVDKIIPTQMLGIFYLKLQSLKNIAKPTCERLLALIQKTMVKVGKDLINELSNEINDSLKYLHTSPSTAAQYVDYKKFLDKSIKRLDEMDNTINYTRDLYDLADEFDVPVPEEDTENFYKCSDLLNSLQTTFEQINNERDKLVDDFVKKIDTHITDMLREVDKINIEAHKSSLTDINSDKEEVKATLSKLYSQLQDYEEKADLYKSYQRFFRIEITKYEIFSEASEAIRLRTLLWDCLDEWKKKMFEWENDNFHNLDVEQMNTFLALNMKYVMQFKKGLPECELINIMEKNVESFKQKMAIITMLRNPDLQNHHWAKIEHNILGTKFPANQVLTLNVLEELGTFKNGKEIMEVSGQASSEATLELILKKIEDSWKGLELIVLPYKNYDSVFILGSMEEVQLALEEANINLNTLITSKYVAMIKTRVEKWISSMDIMNNVLTEWIACQNNWIYLESIFSAPDIQRQLPNESKLFTQVNKSWINIMQKVEKNPLAYNICIDTDLLKTFIKNNQILDEILLCLEEYLESKRVVFPRFYFLSNDELIEIIAQAQNVRAVQPHMNKCFDAIWRIQFKGDDDEGNPLNAKINGEDNLPTDIISMISSEKEIVKFLSKVKAKGNVEFWLSKVEEQMIKTLRSLMLISIEDFEKHPRAEWVLLQTAQLVLAVAQMMWCRDVHIILKLDSNIQKSLEEFEQKCFKLTAMVRGQLTKLQRSTICALITIDVHARDIISSMVVNEINSDENFEWLKQFRYYWDNIDGCVAYMANARWLYAFEYLGSSPRLVITPLTDKCYLCLMGALQLNLGGAPAGPAGTGKTETTKDLAKALATQCVVFNCSDGLDYKMMGKFFAGLAQSGAWCCFDEFNRIELEVLSVIAQQLITIMNAKIINANEFMFEGRQIRLIKTCAAFITMNPGYAGRSELPDNLQALFRPMAMMVPDYGLIAEVILYSEGFESSKMLAQKMVKMYKLCSEQLSIQDHYDFGMRAVKSVLVMAGSLKRENPFINENLVLIRALRDSNLPKFLKDDAVLFQGILNDLFPSIVLPEQDYGLFLSTVKNVMESENYQVEEGIYMKVIQLLETIIVRHGIMTVGPTGGGKSTVLKILSKTLTELYNKKIEEQYYRAVKIYSLNPKAISMGELYGEVNLLTMEWKDGLLGKFVRKTVKITKEEFQWVVCDGPVDAIWIENLNTVLDDNKMLCLANSERIKLSSWVRMIFEVSDLSQASPATVSRCGMVYVDPTELGWLPYVRSWINKLDNETIKNSTNLKSYLMSLFETYVDEGFVFIDKHCLAPIKQVKISKATMMCTILESLLTDPNSFDSLMEMSKVYKHICQSFVFSYLWSLGSNLIDSSQSKFEDFVFSQFENISDAAISPGTELFNVYLNTVNKTFENWNTIVPKFIYNAATPYFELLVPTVDNVRYTYVMQKLVQMNQPVMLTGITVGKTSVANFVMQNLTATGDWITGMINFSAQTNSNRTQEILESKLEKKKRTRFGAPGNKRLAIFIDDVNMPKPEIYGAQPPIELLRQLLDSGGFYDRDMLFWKDIENVILCVICAPPGGGRNPLTPRFTRHFSMMFIPTTSENSMKAIFTSILDGFLYEFPPSIANLSAATVQASVVVYLRIAEDLLPTPAKSHYVFNLRDLSKTVQGILQADFVTIPDATHLYRLWYHETLRVYHDRLVCQEDRSYFHNLLKTVCTRYFNTTVLQFSESDTELTRPPTLLFGDFMNPVSNENRIYEEVVNIDKLKAVLTDNLMDFNMVYNKDMHIIFFMDAIEHITRIARILRFERGNALLVGVSGMGKQSLTKLASHINEYKCFQIELTKSYNYSTFHEDLVILYHKAGAMFEDTTFLFTDNQIVQEEFLEDINNILSSGEVPNLFKQDDLEKVITDCRSAAIESGIDSDNRDAIFRFFIQRVRSKLHLVISMSPIGDAFRRRCRLFPSLVNNSTIDWFDDWPTEALLSVAHKSLQIFEQPDNKNIVSTLANICNDMHRSVSQATKKFYEQMRRYYYVTPKSYLEFLKLYIKMHEVQTNKINNDSNRISNGLHKLYETFDMVGEMKIKLKAMAPVLLEKNEATLKLMENLTKEKASVDEVRAVVLVEEAAAQIKATAAQEIAEDAGKDLMLAMPAMEAAQKALESLNKNDINELRVFNKPPKLVQTVMEAVCLLLATKTDWATAKTVLGDSNFLKTLQEYDTDNIHDKMINQLKPYIENPDFNPTKVATQSKVAKSMCMWVRAVHSYALVYRIVEPKRKKQQEAEDELNIVLKELRVKQKMLADVEERLQKLENIYDQSVSEKNKLEFNMGRTQARLKRSDLLVVALSDEQLRWENNIKMFSELLLTVTGDTIVASACVNYLGPFTDEYRKEIINLWLQQLTQYEIRYSSNFSLSSVLIDSFELRTWNICGLPRDSVSTDSAIIVTRSHRWPLMIDPQEQANRWIKALEADNSLKICKVTDSGLMNIIVDSIRLGYPVIIEGLEEHIDPTLRPILENNTFIQGGRLLIRLGNADIEYNNQFKLYMTTKMGNPHYLPEICIQVTLVNFTVTPSGLEDQLLVDVVRLERPDLEEKRTETIVNINNDNNLLKEMEDKTLRMLNMSEGNILDDEELIETLNNSKETSMIIAGRLIDAKETEESISIARERYRAVAKRGSCLYFVIAQLSEIDTMYQFSLNYFNSIFCNVIKNSNKTTKIEVKMPIMIEDITIAIYTNISRGLFERHKLIFSFLLSVNINMQTGKITNSQWNFLLRGPIGTIKKETVEKPVALTEEIWKTVCYVSEMFPKFKNLPEHCSNRIQIKIGNFIQNIQLDPQNNAMSLDWNSVLNSFEKLMIIKTLKEEKLIFAIASYISTELGQLFIESPGVSLQLLYKDTSSIVPLIFILSSGSDPFVSFQKFATEFGMIDKVRAISLGQGQGPIAEKLIRDGVEKGNWIFLQNCHLASSWMVKMENLVQNLIENASDIKEDFRLFLSSMPSKNFPIFVLQNSLKVTNEPPKGLKANMKRSFIDMNTEFFEDNGFSSQWRKMVFGLCFFHANILERKKFGSLGWNIAYAFAESDRECAMLFLNMYCSTAMEIPWDALQYIIGDINYGGRVTDSWDQRTLKAVLWNFFGPHTLEPNFKYSKTGTYFCPESETCTTVENYKLFIDRLPMIEEPEIFGMHDNANIAYQTKETQEILKTIVEVYPKSTEGGVGKSDDEIVMDMVTDISEKLMKFIDISNAHFTIMELDDKGRLPSLSTVLLQEIDRFNKLLDVIHSSLSEFRKAIKGLVVMSTELEGVYLSFMNTYPSLKTLGSWVKDLVLRLDFINFWLQFGSPLSYWISGLYFPQGFMTGCLQRHARKYSIPIDSLKVDFELTDTILNQEVIAAMHEISSKELPSAYKGLTKQEDGVYVHGLFLDAGRIDLETKRLVDPIPGDLYPPLPVIRLVPIIDLDENTLRYNCPLYKTAIRAGVLSTTGHSTNFVIAVLLPTDFPENYWILKGTALITQITN</sequence>
<dbReference type="GO" id="GO:0005874">
    <property type="term" value="C:microtubule"/>
    <property type="evidence" value="ECO:0007669"/>
    <property type="project" value="UniProtKB-KW"/>
</dbReference>
<keyword evidence="27" id="KW-1185">Reference proteome</keyword>
<dbReference type="Gene3D" id="3.20.180.20">
    <property type="entry name" value="Dynein heavy chain, N-terminal domain 2"/>
    <property type="match status" value="1"/>
</dbReference>
<keyword evidence="8" id="KW-0243">Dynein</keyword>
<keyword evidence="11" id="KW-0505">Motor protein</keyword>
<dbReference type="GO" id="GO:0007018">
    <property type="term" value="P:microtubule-based movement"/>
    <property type="evidence" value="ECO:0007669"/>
    <property type="project" value="InterPro"/>
</dbReference>
<feature type="domain" description="Dynein heavy chain hydrolytic ATP-binding dynein motor region" evidence="18">
    <location>
        <begin position="1333"/>
        <end position="1659"/>
    </location>
</feature>
<dbReference type="FunFam" id="1.20.920.20:FF:000001">
    <property type="entry name" value="dynein heavy chain 2, axonemal"/>
    <property type="match status" value="1"/>
</dbReference>
<evidence type="ECO:0000259" key="19">
    <source>
        <dbReference type="Pfam" id="PF12777"/>
    </source>
</evidence>
<feature type="domain" description="Dynein heavy chain 3 AAA+ lid" evidence="23">
    <location>
        <begin position="2171"/>
        <end position="2260"/>
    </location>
</feature>
<comment type="subcellular location">
    <subcellularLocation>
        <location evidence="1">Cytoplasm</location>
        <location evidence="1">Cytoskeleton</location>
        <location evidence="1">Cilium axoneme</location>
    </subcellularLocation>
</comment>
<dbReference type="GO" id="GO:0008569">
    <property type="term" value="F:minus-end-directed microtubule motor activity"/>
    <property type="evidence" value="ECO:0007669"/>
    <property type="project" value="InterPro"/>
</dbReference>
<evidence type="ECO:0000256" key="7">
    <source>
        <dbReference type="ARBA" id="ARBA00022840"/>
    </source>
</evidence>
<evidence type="ECO:0000259" key="24">
    <source>
        <dbReference type="Pfam" id="PF18198"/>
    </source>
</evidence>
<reference evidence="26 27" key="1">
    <citation type="submission" date="2019-08" db="EMBL/GenBank/DDBJ databases">
        <authorList>
            <person name="Alioto T."/>
            <person name="Alioto T."/>
            <person name="Gomez Garrido J."/>
        </authorList>
    </citation>
    <scope>NUCLEOTIDE SEQUENCE [LARGE SCALE GENOMIC DNA]</scope>
</reference>
<dbReference type="Gene3D" id="1.20.920.20">
    <property type="match status" value="1"/>
</dbReference>
<dbReference type="FunFam" id="3.40.50.300:FF:000063">
    <property type="entry name" value="dynein heavy chain 6, axonemal"/>
    <property type="match status" value="1"/>
</dbReference>
<feature type="domain" description="Dynein heavy chain AAA 5 extension" evidence="22">
    <location>
        <begin position="1830"/>
        <end position="1953"/>
    </location>
</feature>
<dbReference type="InterPro" id="IPR027417">
    <property type="entry name" value="P-loop_NTPase"/>
</dbReference>
<evidence type="ECO:0000259" key="22">
    <source>
        <dbReference type="Pfam" id="PF17852"/>
    </source>
</evidence>
<dbReference type="Gene3D" id="1.10.8.1220">
    <property type="match status" value="1"/>
</dbReference>
<dbReference type="Gene3D" id="1.10.287.2620">
    <property type="match status" value="1"/>
</dbReference>
<feature type="region of interest" description="Disordered" evidence="15">
    <location>
        <begin position="1"/>
        <end position="26"/>
    </location>
</feature>
<dbReference type="InterPro" id="IPR042228">
    <property type="entry name" value="Dynein_linker_3"/>
</dbReference>
<dbReference type="Gene3D" id="3.10.490.20">
    <property type="match status" value="1"/>
</dbReference>
<evidence type="ECO:0000313" key="26">
    <source>
        <dbReference type="EMBL" id="VVC45224.1"/>
    </source>
</evidence>
<dbReference type="Gene3D" id="3.40.50.300">
    <property type="entry name" value="P-loop containing nucleotide triphosphate hydrolases"/>
    <property type="match status" value="5"/>
</dbReference>
<dbReference type="Gene3D" id="1.20.58.1120">
    <property type="match status" value="1"/>
</dbReference>
<dbReference type="Gene3D" id="6.10.140.1060">
    <property type="match status" value="1"/>
</dbReference>
<feature type="domain" description="Dynein heavy chain AAA module D4" evidence="20">
    <location>
        <begin position="2323"/>
        <end position="2584"/>
    </location>
</feature>
<dbReference type="FunFam" id="3.40.50.300:FF:002141">
    <property type="entry name" value="Dynein heavy chain"/>
    <property type="match status" value="1"/>
</dbReference>
<keyword evidence="9 14" id="KW-0175">Coiled coil</keyword>
<feature type="domain" description="Dynein heavy chain coiled coil stalk" evidence="19">
    <location>
        <begin position="2598"/>
        <end position="2926"/>
    </location>
</feature>
<feature type="domain" description="Dynein heavy chain AAA lid" evidence="24">
    <location>
        <begin position="3573"/>
        <end position="3714"/>
    </location>
</feature>
<dbReference type="GO" id="GO:0051959">
    <property type="term" value="F:dynein light intermediate chain binding"/>
    <property type="evidence" value="ECO:0007669"/>
    <property type="project" value="InterPro"/>
</dbReference>
<dbReference type="EMBL" id="CABPRJ010002397">
    <property type="protein sequence ID" value="VVC45224.1"/>
    <property type="molecule type" value="Genomic_DNA"/>
</dbReference>
<evidence type="ECO:0000259" key="21">
    <source>
        <dbReference type="Pfam" id="PF12781"/>
    </source>
</evidence>
<dbReference type="InterPro" id="IPR004273">
    <property type="entry name" value="Dynein_heavy_D6_P-loop"/>
</dbReference>
<evidence type="ECO:0000256" key="9">
    <source>
        <dbReference type="ARBA" id="ARBA00023054"/>
    </source>
</evidence>
<keyword evidence="6" id="KW-0547">Nucleotide-binding</keyword>
<feature type="compositionally biased region" description="Basic and acidic residues" evidence="15">
    <location>
        <begin position="15"/>
        <end position="26"/>
    </location>
</feature>
<evidence type="ECO:0000256" key="15">
    <source>
        <dbReference type="SAM" id="MobiDB-lite"/>
    </source>
</evidence>
<dbReference type="GO" id="GO:0045505">
    <property type="term" value="F:dynein intermediate chain binding"/>
    <property type="evidence" value="ECO:0007669"/>
    <property type="project" value="InterPro"/>
</dbReference>
<dbReference type="Pfam" id="PF12775">
    <property type="entry name" value="AAA_7"/>
    <property type="match status" value="1"/>
</dbReference>
<evidence type="ECO:0000313" key="27">
    <source>
        <dbReference type="Proteomes" id="UP000325440"/>
    </source>
</evidence>
<dbReference type="InterPro" id="IPR013602">
    <property type="entry name" value="Dynein_heavy_linker"/>
</dbReference>
<evidence type="ECO:0000256" key="10">
    <source>
        <dbReference type="ARBA" id="ARBA00023069"/>
    </source>
</evidence>
<evidence type="ECO:0000259" key="25">
    <source>
        <dbReference type="Pfam" id="PF18199"/>
    </source>
</evidence>
<dbReference type="GO" id="GO:0097729">
    <property type="term" value="C:9+2 motile cilium"/>
    <property type="evidence" value="ECO:0007669"/>
    <property type="project" value="UniProtKB-ARBA"/>
</dbReference>
<dbReference type="InterPro" id="IPR035706">
    <property type="entry name" value="AAA_9"/>
</dbReference>
<keyword evidence="12" id="KW-0206">Cytoskeleton</keyword>
<dbReference type="InterPro" id="IPR041466">
    <property type="entry name" value="Dynein_AAA5_ext"/>
</dbReference>
<evidence type="ECO:0000256" key="1">
    <source>
        <dbReference type="ARBA" id="ARBA00004430"/>
    </source>
</evidence>
<dbReference type="Pfam" id="PF08393">
    <property type="entry name" value="DHC_N2"/>
    <property type="match status" value="1"/>
</dbReference>
<dbReference type="InterPro" id="IPR035699">
    <property type="entry name" value="AAA_6"/>
</dbReference>
<dbReference type="PANTHER" id="PTHR22878:SF68">
    <property type="entry name" value="DYNEIN HEAVY CHAIN 6, AXONEMAL-LIKE"/>
    <property type="match status" value="1"/>
</dbReference>
<feature type="compositionally biased region" description="Polar residues" evidence="15">
    <location>
        <begin position="1"/>
        <end position="14"/>
    </location>
</feature>
<dbReference type="InterPro" id="IPR042222">
    <property type="entry name" value="Dynein_2_N"/>
</dbReference>
<dbReference type="FunFam" id="1.10.8.720:FF:000001">
    <property type="entry name" value="dynein heavy chain 7, axonemal"/>
    <property type="match status" value="1"/>
</dbReference>
<dbReference type="FunFam" id="1.10.8.1220:FF:000001">
    <property type="entry name" value="Dynein axonemal heavy chain 5"/>
    <property type="match status" value="1"/>
</dbReference>
<dbReference type="Pfam" id="PF17852">
    <property type="entry name" value="Dynein_AAA_lid"/>
    <property type="match status" value="1"/>
</dbReference>
<gene>
    <name evidence="26" type="ORF">CINCED_3A001054</name>
</gene>
<evidence type="ECO:0000259" key="17">
    <source>
        <dbReference type="Pfam" id="PF08393"/>
    </source>
</evidence>
<evidence type="ECO:0000256" key="6">
    <source>
        <dbReference type="ARBA" id="ARBA00022741"/>
    </source>
</evidence>
<dbReference type="PANTHER" id="PTHR22878">
    <property type="entry name" value="DYNEIN HEAVY CHAIN 6, AXONEMAL-LIKE-RELATED"/>
    <property type="match status" value="1"/>
</dbReference>
<evidence type="ECO:0000256" key="8">
    <source>
        <dbReference type="ARBA" id="ARBA00023017"/>
    </source>
</evidence>
<dbReference type="FunFam" id="1.10.8.710:FF:000004">
    <property type="entry name" value="Dynein axonemal heavy chain 6"/>
    <property type="match status" value="1"/>
</dbReference>
<evidence type="ECO:0000259" key="18">
    <source>
        <dbReference type="Pfam" id="PF12774"/>
    </source>
</evidence>
<dbReference type="FunFam" id="1.20.920.30:FF:000002">
    <property type="entry name" value="Dynein axonemal heavy chain 3"/>
    <property type="match status" value="1"/>
</dbReference>
<dbReference type="Pfam" id="PF17857">
    <property type="entry name" value="AAA_lid_1"/>
    <property type="match status" value="1"/>
</dbReference>
<organism evidence="26 27">
    <name type="scientific">Cinara cedri</name>
    <dbReference type="NCBI Taxonomy" id="506608"/>
    <lineage>
        <taxon>Eukaryota</taxon>
        <taxon>Metazoa</taxon>
        <taxon>Ecdysozoa</taxon>
        <taxon>Arthropoda</taxon>
        <taxon>Hexapoda</taxon>
        <taxon>Insecta</taxon>
        <taxon>Pterygota</taxon>
        <taxon>Neoptera</taxon>
        <taxon>Paraneoptera</taxon>
        <taxon>Hemiptera</taxon>
        <taxon>Sternorrhyncha</taxon>
        <taxon>Aphidomorpha</taxon>
        <taxon>Aphidoidea</taxon>
        <taxon>Aphididae</taxon>
        <taxon>Lachninae</taxon>
        <taxon>Cinara</taxon>
    </lineage>
</organism>
<dbReference type="SUPFAM" id="SSF52540">
    <property type="entry name" value="P-loop containing nucleoside triphosphate hydrolases"/>
    <property type="match status" value="4"/>
</dbReference>
<dbReference type="InterPro" id="IPR042219">
    <property type="entry name" value="AAA_lid_11_sf"/>
</dbReference>
<dbReference type="FunFam" id="3.10.490.20:FF:000005">
    <property type="entry name" value="Dynein axonemal heavy chain 6"/>
    <property type="match status" value="1"/>
</dbReference>
<dbReference type="Pfam" id="PF12774">
    <property type="entry name" value="AAA_6"/>
    <property type="match status" value="1"/>
</dbReference>
<dbReference type="FunFam" id="3.40.50.300:FF:001145">
    <property type="entry name" value="Putative dynein heavy chain"/>
    <property type="match status" value="1"/>
</dbReference>
<name>A0A5E4NRL1_9HEMI</name>
<keyword evidence="7" id="KW-0067">ATP-binding</keyword>
<keyword evidence="3" id="KW-0963">Cytoplasm</keyword>
<dbReference type="Pfam" id="PF12781">
    <property type="entry name" value="AAA_9"/>
    <property type="match status" value="1"/>
</dbReference>
<dbReference type="InterPro" id="IPR026983">
    <property type="entry name" value="DHC"/>
</dbReference>
<dbReference type="Gene3D" id="1.10.8.720">
    <property type="entry name" value="Region D6 of dynein motor"/>
    <property type="match status" value="1"/>
</dbReference>
<feature type="domain" description="Dynein heavy chain region D6 P-loop" evidence="16">
    <location>
        <begin position="3427"/>
        <end position="3541"/>
    </location>
</feature>
<dbReference type="GO" id="GO:0005524">
    <property type="term" value="F:ATP binding"/>
    <property type="evidence" value="ECO:0007669"/>
    <property type="project" value="UniProtKB-KW"/>
</dbReference>
<protein>
    <submittedName>
        <fullName evidence="26">Dynein heavy chain, domain-2,Dynein heavy chain domain,Dynein heavy chain, P-loop containing D4</fullName>
    </submittedName>
</protein>